<evidence type="ECO:0000313" key="7">
    <source>
        <dbReference type="EMBL" id="MPM69096.1"/>
    </source>
</evidence>
<dbReference type="Pfam" id="PF03899">
    <property type="entry name" value="ATP-synt_I"/>
    <property type="match status" value="1"/>
</dbReference>
<accession>A0A645BUK1</accession>
<evidence type="ECO:0000256" key="2">
    <source>
        <dbReference type="ARBA" id="ARBA00022475"/>
    </source>
</evidence>
<name>A0A645BUK1_9ZZZZ</name>
<evidence type="ECO:0008006" key="8">
    <source>
        <dbReference type="Google" id="ProtNLM"/>
    </source>
</evidence>
<feature type="transmembrane region" description="Helical" evidence="6">
    <location>
        <begin position="96"/>
        <end position="120"/>
    </location>
</feature>
<reference evidence="7" key="1">
    <citation type="submission" date="2019-08" db="EMBL/GenBank/DDBJ databases">
        <authorList>
            <person name="Kucharzyk K."/>
            <person name="Murdoch R.W."/>
            <person name="Higgins S."/>
            <person name="Loffler F."/>
        </authorList>
    </citation>
    <scope>NUCLEOTIDE SEQUENCE</scope>
</reference>
<dbReference type="AlphaFoldDB" id="A0A645BUK1"/>
<evidence type="ECO:0000256" key="6">
    <source>
        <dbReference type="SAM" id="Phobius"/>
    </source>
</evidence>
<evidence type="ECO:0000256" key="3">
    <source>
        <dbReference type="ARBA" id="ARBA00022692"/>
    </source>
</evidence>
<keyword evidence="3 6" id="KW-0812">Transmembrane</keyword>
<proteinExistence type="predicted"/>
<evidence type="ECO:0000256" key="1">
    <source>
        <dbReference type="ARBA" id="ARBA00004651"/>
    </source>
</evidence>
<protein>
    <recommendedName>
        <fullName evidence="8">ATP synthase subunit I</fullName>
    </recommendedName>
</protein>
<evidence type="ECO:0000256" key="5">
    <source>
        <dbReference type="ARBA" id="ARBA00023136"/>
    </source>
</evidence>
<evidence type="ECO:0000256" key="4">
    <source>
        <dbReference type="ARBA" id="ARBA00022989"/>
    </source>
</evidence>
<dbReference type="InterPro" id="IPR005598">
    <property type="entry name" value="ATP_synth_I"/>
</dbReference>
<keyword evidence="2" id="KW-1003">Cell membrane</keyword>
<feature type="transmembrane region" description="Helical" evidence="6">
    <location>
        <begin position="73"/>
        <end position="90"/>
    </location>
</feature>
<comment type="caution">
    <text evidence="7">The sequence shown here is derived from an EMBL/GenBank/DDBJ whole genome shotgun (WGS) entry which is preliminary data.</text>
</comment>
<feature type="transmembrane region" description="Helical" evidence="6">
    <location>
        <begin position="12"/>
        <end position="28"/>
    </location>
</feature>
<keyword evidence="5 6" id="KW-0472">Membrane</keyword>
<sequence>MQEFFKEVKRTLVHLAVWGGLVVGAMYFSGAVVLISGFMLGLGTSVIYYLLMSYRVKKSAELPAAKAISYMRVGGLGRLVFVIIMLFLAAKMRQINLWSAVAGIFSLHAVMVLNAALLIIKDTNGGVQTRGKE</sequence>
<comment type="subcellular location">
    <subcellularLocation>
        <location evidence="1">Cell membrane</location>
        <topology evidence="1">Multi-pass membrane protein</topology>
    </subcellularLocation>
</comment>
<dbReference type="GO" id="GO:0005886">
    <property type="term" value="C:plasma membrane"/>
    <property type="evidence" value="ECO:0007669"/>
    <property type="project" value="UniProtKB-SubCell"/>
</dbReference>
<dbReference type="EMBL" id="VSSQ01022646">
    <property type="protein sequence ID" value="MPM69096.1"/>
    <property type="molecule type" value="Genomic_DNA"/>
</dbReference>
<keyword evidence="4 6" id="KW-1133">Transmembrane helix</keyword>
<gene>
    <name evidence="7" type="ORF">SDC9_116040</name>
</gene>
<organism evidence="7">
    <name type="scientific">bioreactor metagenome</name>
    <dbReference type="NCBI Taxonomy" id="1076179"/>
    <lineage>
        <taxon>unclassified sequences</taxon>
        <taxon>metagenomes</taxon>
        <taxon>ecological metagenomes</taxon>
    </lineage>
</organism>